<comment type="caution">
    <text evidence="2">The sequence shown here is derived from an EMBL/GenBank/DDBJ whole genome shotgun (WGS) entry which is preliminary data.</text>
</comment>
<evidence type="ECO:0000256" key="1">
    <source>
        <dbReference type="SAM" id="MobiDB-lite"/>
    </source>
</evidence>
<feature type="region of interest" description="Disordered" evidence="1">
    <location>
        <begin position="1"/>
        <end position="20"/>
    </location>
</feature>
<name>A0ABR0A2U3_9CRUS</name>
<dbReference type="EMBL" id="JAOYFB010000036">
    <property type="protein sequence ID" value="KAK4019474.1"/>
    <property type="molecule type" value="Genomic_DNA"/>
</dbReference>
<proteinExistence type="predicted"/>
<protein>
    <submittedName>
        <fullName evidence="2">Uncharacterized protein</fullName>
    </submittedName>
</protein>
<gene>
    <name evidence="2" type="ORF">OUZ56_001492</name>
</gene>
<organism evidence="2 3">
    <name type="scientific">Daphnia magna</name>
    <dbReference type="NCBI Taxonomy" id="35525"/>
    <lineage>
        <taxon>Eukaryota</taxon>
        <taxon>Metazoa</taxon>
        <taxon>Ecdysozoa</taxon>
        <taxon>Arthropoda</taxon>
        <taxon>Crustacea</taxon>
        <taxon>Branchiopoda</taxon>
        <taxon>Diplostraca</taxon>
        <taxon>Cladocera</taxon>
        <taxon>Anomopoda</taxon>
        <taxon>Daphniidae</taxon>
        <taxon>Daphnia</taxon>
    </lineage>
</organism>
<keyword evidence="3" id="KW-1185">Reference proteome</keyword>
<accession>A0ABR0A2U3</accession>
<feature type="compositionally biased region" description="Low complexity" evidence="1">
    <location>
        <begin position="7"/>
        <end position="19"/>
    </location>
</feature>
<sequence length="156" mass="17467">MYKQKQTSTVVRSSGVSSSPKYAHSTRAAILVFHDHVLAQQDLDNPSLFTFNATGWCLIASVLFALCRPACTRWYEFRYSPSLLPTTCASWQQNYIVLLLVNLPSLCLSTRSPRIRNTSFLFFCTELLLAAGLPHRNALANNETGVLTEGWKTAHL</sequence>
<reference evidence="2 3" key="1">
    <citation type="journal article" date="2023" name="Nucleic Acids Res.">
        <title>The hologenome of Daphnia magna reveals possible DNA methylation and microbiome-mediated evolution of the host genome.</title>
        <authorList>
            <person name="Chaturvedi A."/>
            <person name="Li X."/>
            <person name="Dhandapani V."/>
            <person name="Marshall H."/>
            <person name="Kissane S."/>
            <person name="Cuenca-Cambronero M."/>
            <person name="Asole G."/>
            <person name="Calvet F."/>
            <person name="Ruiz-Romero M."/>
            <person name="Marangio P."/>
            <person name="Guigo R."/>
            <person name="Rago D."/>
            <person name="Mirbahai L."/>
            <person name="Eastwood N."/>
            <person name="Colbourne J.K."/>
            <person name="Zhou J."/>
            <person name="Mallon E."/>
            <person name="Orsini L."/>
        </authorList>
    </citation>
    <scope>NUCLEOTIDE SEQUENCE [LARGE SCALE GENOMIC DNA]</scope>
    <source>
        <strain evidence="2">LRV0_1</strain>
    </source>
</reference>
<evidence type="ECO:0000313" key="2">
    <source>
        <dbReference type="EMBL" id="KAK4019474.1"/>
    </source>
</evidence>
<dbReference type="Proteomes" id="UP001234178">
    <property type="component" value="Unassembled WGS sequence"/>
</dbReference>
<evidence type="ECO:0000313" key="3">
    <source>
        <dbReference type="Proteomes" id="UP001234178"/>
    </source>
</evidence>